<comment type="function">
    <text evidence="9">Probably part of a binding-protein-dependent transport system y4tOPQRS for a peptide. Probably responsible for energy coupling to the transport system.</text>
</comment>
<dbReference type="PANTHER" id="PTHR43297:SF2">
    <property type="entry name" value="DIPEPTIDE TRANSPORT ATP-BINDING PROTEIN DPPD"/>
    <property type="match status" value="1"/>
</dbReference>
<dbReference type="GO" id="GO:0005524">
    <property type="term" value="F:ATP binding"/>
    <property type="evidence" value="ECO:0007669"/>
    <property type="project" value="UniProtKB-KW"/>
</dbReference>
<dbReference type="Proteomes" id="UP000510721">
    <property type="component" value="Plasmid pEmeITTGR7a"/>
</dbReference>
<dbReference type="InterPro" id="IPR003593">
    <property type="entry name" value="AAA+_ATPase"/>
</dbReference>
<keyword evidence="4" id="KW-1003">Cell membrane</keyword>
<dbReference type="AlphaFoldDB" id="A0A859QFY4"/>
<dbReference type="GO" id="GO:0015833">
    <property type="term" value="P:peptide transport"/>
    <property type="evidence" value="ECO:0007669"/>
    <property type="project" value="InterPro"/>
</dbReference>
<dbReference type="Pfam" id="PF00005">
    <property type="entry name" value="ABC_tran"/>
    <property type="match status" value="1"/>
</dbReference>
<evidence type="ECO:0000259" key="10">
    <source>
        <dbReference type="PROSITE" id="PS50893"/>
    </source>
</evidence>
<dbReference type="InterPro" id="IPR003439">
    <property type="entry name" value="ABC_transporter-like_ATP-bd"/>
</dbReference>
<gene>
    <name evidence="11" type="ORF">FKV68_20835</name>
</gene>
<evidence type="ECO:0000256" key="9">
    <source>
        <dbReference type="ARBA" id="ARBA00053953"/>
    </source>
</evidence>
<accession>A0A859QFY4</accession>
<keyword evidence="11" id="KW-0614">Plasmid</keyword>
<dbReference type="GO" id="GO:0016887">
    <property type="term" value="F:ATP hydrolysis activity"/>
    <property type="evidence" value="ECO:0007669"/>
    <property type="project" value="InterPro"/>
</dbReference>
<dbReference type="KEGG" id="emx:FKV68_20835"/>
<feature type="domain" description="ABC transporter" evidence="10">
    <location>
        <begin position="7"/>
        <end position="258"/>
    </location>
</feature>
<keyword evidence="3" id="KW-0813">Transport</keyword>
<comment type="similarity">
    <text evidence="2">Belongs to the ABC transporter superfamily.</text>
</comment>
<keyword evidence="12" id="KW-1185">Reference proteome</keyword>
<dbReference type="InterPro" id="IPR013563">
    <property type="entry name" value="Oligopep_ABC_C"/>
</dbReference>
<proteinExistence type="inferred from homology"/>
<dbReference type="GO" id="GO:0006865">
    <property type="term" value="P:amino acid transport"/>
    <property type="evidence" value="ECO:0007669"/>
    <property type="project" value="UniProtKB-KW"/>
</dbReference>
<dbReference type="SMART" id="SM00382">
    <property type="entry name" value="AAA"/>
    <property type="match status" value="1"/>
</dbReference>
<dbReference type="EMBL" id="CP041239">
    <property type="protein sequence ID" value="QLL64222.1"/>
    <property type="molecule type" value="Genomic_DNA"/>
</dbReference>
<keyword evidence="7" id="KW-0029">Amino-acid transport</keyword>
<evidence type="ECO:0000256" key="8">
    <source>
        <dbReference type="ARBA" id="ARBA00023136"/>
    </source>
</evidence>
<dbReference type="PROSITE" id="PS50893">
    <property type="entry name" value="ABC_TRANSPORTER_2"/>
    <property type="match status" value="1"/>
</dbReference>
<name>A0A859QFY4_9HYPH</name>
<evidence type="ECO:0000256" key="2">
    <source>
        <dbReference type="ARBA" id="ARBA00005417"/>
    </source>
</evidence>
<dbReference type="InterPro" id="IPR017871">
    <property type="entry name" value="ABC_transporter-like_CS"/>
</dbReference>
<reference evidence="11 12" key="1">
    <citation type="submission" date="2019-06" db="EMBL/GenBank/DDBJ databases">
        <title>Complete genome sequence of Ensifer mexicanus ITTG R7 isolated from nodules of Acacia angustissima (Mill.) Kuntze.</title>
        <authorList>
            <person name="Rincon-Rosales R."/>
            <person name="Rogel M.A."/>
            <person name="Guerrero G."/>
            <person name="Rincon-Molina C.I."/>
            <person name="Lopez-Lopez A."/>
            <person name="Martinez-Romero E."/>
        </authorList>
    </citation>
    <scope>NUCLEOTIDE SEQUENCE [LARGE SCALE GENOMIC DNA]</scope>
    <source>
        <strain evidence="11 12">ITTG R7</strain>
        <plasmid evidence="12">pemeittgr7a</plasmid>
    </source>
</reference>
<organism evidence="11 12">
    <name type="scientific">Sinorhizobium mexicanum</name>
    <dbReference type="NCBI Taxonomy" id="375549"/>
    <lineage>
        <taxon>Bacteria</taxon>
        <taxon>Pseudomonadati</taxon>
        <taxon>Pseudomonadota</taxon>
        <taxon>Alphaproteobacteria</taxon>
        <taxon>Hyphomicrobiales</taxon>
        <taxon>Rhizobiaceae</taxon>
        <taxon>Sinorhizobium/Ensifer group</taxon>
        <taxon>Sinorhizobium</taxon>
    </lineage>
</organism>
<dbReference type="GO" id="GO:0005886">
    <property type="term" value="C:plasma membrane"/>
    <property type="evidence" value="ECO:0007669"/>
    <property type="project" value="UniProtKB-SubCell"/>
</dbReference>
<dbReference type="Gene3D" id="3.40.50.300">
    <property type="entry name" value="P-loop containing nucleotide triphosphate hydrolases"/>
    <property type="match status" value="1"/>
</dbReference>
<evidence type="ECO:0000256" key="1">
    <source>
        <dbReference type="ARBA" id="ARBA00004417"/>
    </source>
</evidence>
<dbReference type="SUPFAM" id="SSF52540">
    <property type="entry name" value="P-loop containing nucleoside triphosphate hydrolases"/>
    <property type="match status" value="1"/>
</dbReference>
<protein>
    <submittedName>
        <fullName evidence="11">ABC transporter ATP-binding protein</fullName>
    </submittedName>
</protein>
<evidence type="ECO:0000256" key="7">
    <source>
        <dbReference type="ARBA" id="ARBA00022970"/>
    </source>
</evidence>
<evidence type="ECO:0000256" key="5">
    <source>
        <dbReference type="ARBA" id="ARBA00022741"/>
    </source>
</evidence>
<dbReference type="Pfam" id="PF08352">
    <property type="entry name" value="oligo_HPY"/>
    <property type="match status" value="1"/>
</dbReference>
<dbReference type="PANTHER" id="PTHR43297">
    <property type="entry name" value="OLIGOPEPTIDE TRANSPORT ATP-BINDING PROTEIN APPD"/>
    <property type="match status" value="1"/>
</dbReference>
<evidence type="ECO:0000256" key="6">
    <source>
        <dbReference type="ARBA" id="ARBA00022840"/>
    </source>
</evidence>
<evidence type="ECO:0000256" key="3">
    <source>
        <dbReference type="ARBA" id="ARBA00022448"/>
    </source>
</evidence>
<sequence>MNPKPLLRVENLSVTLHTESMSIRPVRNVSYDVHAGRTVAIVGESGSGKTVMNMAPLGLLPAGVTSDLDGNVEFAGQNLLSLRESEMRSVRGGKIGVVFQDPLSALNPARKIGYQITEVIEHHKGLTAKSAEKLAIDLLGLVGIPDPASKFYQYPHELSGGMRQRVVIASGISAEPSLLVADEPTTALDVTVQAQIVCLLQDLQKRLGMAIVLVTHDIGVVSGMADDLVVMYAGSVVEKGPAFDILTAPKHPYTKALLASVPRLNAAVGSPFRGLAGLPPDLSKKLNGCAFYERCEFAMPSCAYKRPLLQQVGPTRYAACPLAESAVLEVAE</sequence>
<keyword evidence="6 11" id="KW-0067">ATP-binding</keyword>
<dbReference type="GO" id="GO:0055085">
    <property type="term" value="P:transmembrane transport"/>
    <property type="evidence" value="ECO:0007669"/>
    <property type="project" value="UniProtKB-ARBA"/>
</dbReference>
<keyword evidence="8" id="KW-0472">Membrane</keyword>
<evidence type="ECO:0000313" key="12">
    <source>
        <dbReference type="Proteomes" id="UP000510721"/>
    </source>
</evidence>
<keyword evidence="5" id="KW-0547">Nucleotide-binding</keyword>
<dbReference type="PROSITE" id="PS00211">
    <property type="entry name" value="ABC_TRANSPORTER_1"/>
    <property type="match status" value="1"/>
</dbReference>
<evidence type="ECO:0000256" key="4">
    <source>
        <dbReference type="ARBA" id="ARBA00022475"/>
    </source>
</evidence>
<dbReference type="InterPro" id="IPR050388">
    <property type="entry name" value="ABC_Ni/Peptide_Import"/>
</dbReference>
<dbReference type="InterPro" id="IPR027417">
    <property type="entry name" value="P-loop_NTPase"/>
</dbReference>
<dbReference type="NCBIfam" id="TIGR01727">
    <property type="entry name" value="oligo_HPY"/>
    <property type="match status" value="1"/>
</dbReference>
<geneLocation type="plasmid" evidence="12">
    <name>pemeittgr7a</name>
</geneLocation>
<dbReference type="CDD" id="cd03257">
    <property type="entry name" value="ABC_NikE_OppD_transporters"/>
    <property type="match status" value="1"/>
</dbReference>
<dbReference type="FunFam" id="3.40.50.300:FF:000016">
    <property type="entry name" value="Oligopeptide ABC transporter ATP-binding component"/>
    <property type="match status" value="1"/>
</dbReference>
<evidence type="ECO:0000313" key="11">
    <source>
        <dbReference type="EMBL" id="QLL64222.1"/>
    </source>
</evidence>
<comment type="subcellular location">
    <subcellularLocation>
        <location evidence="1">Cell inner membrane</location>
        <topology evidence="1">Peripheral membrane protein</topology>
    </subcellularLocation>
</comment>